<evidence type="ECO:0000313" key="2">
    <source>
        <dbReference type="EMBL" id="GGI64510.1"/>
    </source>
</evidence>
<dbReference type="AlphaFoldDB" id="A0A917JC52"/>
<reference evidence="2" key="2">
    <citation type="submission" date="2020-09" db="EMBL/GenBank/DDBJ databases">
        <authorList>
            <person name="Sun Q."/>
            <person name="Sedlacek I."/>
        </authorList>
    </citation>
    <scope>NUCLEOTIDE SEQUENCE</scope>
    <source>
        <strain evidence="2">CCM 8433</strain>
    </source>
</reference>
<proteinExistence type="predicted"/>
<feature type="transmembrane region" description="Helical" evidence="1">
    <location>
        <begin position="171"/>
        <end position="204"/>
    </location>
</feature>
<keyword evidence="1" id="KW-0472">Membrane</keyword>
<organism evidence="2 3">
    <name type="scientific">Enterococcus alcedinis</name>
    <dbReference type="NCBI Taxonomy" id="1274384"/>
    <lineage>
        <taxon>Bacteria</taxon>
        <taxon>Bacillati</taxon>
        <taxon>Bacillota</taxon>
        <taxon>Bacilli</taxon>
        <taxon>Lactobacillales</taxon>
        <taxon>Enterococcaceae</taxon>
        <taxon>Enterococcus</taxon>
    </lineage>
</organism>
<reference evidence="2" key="1">
    <citation type="journal article" date="2014" name="Int. J. Syst. Evol. Microbiol.">
        <title>Complete genome sequence of Corynebacterium casei LMG S-19264T (=DSM 44701T), isolated from a smear-ripened cheese.</title>
        <authorList>
            <consortium name="US DOE Joint Genome Institute (JGI-PGF)"/>
            <person name="Walter F."/>
            <person name="Albersmeier A."/>
            <person name="Kalinowski J."/>
            <person name="Ruckert C."/>
        </authorList>
    </citation>
    <scope>NUCLEOTIDE SEQUENCE</scope>
    <source>
        <strain evidence="2">CCM 8433</strain>
    </source>
</reference>
<name>A0A917JC52_9ENTE</name>
<sequence>MSYIQLVKASFRQFDQLKAAKTLAFGKIVGHLILLSLIFAIPISFQVMKIFSAIQTDGREIAKKIPDFTIQNNQLTVDKSQEGFIYQTDSIIFTFDPEGKRDATAISNDLVGNFLSVGLLKDQLIVSLPATENITTILGSNQLKIPYSNPQIQQLTGEALRASINQNQLPWWLFPLIFLIALYPSFITLGFSLLFTTLFANLFGRFRGLRQTFLENFKIVVLASTLPVVVAVIVNSFIPNFAADTFLTIGSLFIFNLATRIPRPPVK</sequence>
<feature type="transmembrane region" description="Helical" evidence="1">
    <location>
        <begin position="22"/>
        <end position="45"/>
    </location>
</feature>
<comment type="caution">
    <text evidence="2">The sequence shown here is derived from an EMBL/GenBank/DDBJ whole genome shotgun (WGS) entry which is preliminary data.</text>
</comment>
<dbReference type="InterPro" id="IPR009574">
    <property type="entry name" value="DUF1189"/>
</dbReference>
<evidence type="ECO:0008006" key="4">
    <source>
        <dbReference type="Google" id="ProtNLM"/>
    </source>
</evidence>
<dbReference type="RefSeq" id="WP_188366366.1">
    <property type="nucleotide sequence ID" value="NZ_BMDT01000001.1"/>
</dbReference>
<dbReference type="Proteomes" id="UP000622610">
    <property type="component" value="Unassembled WGS sequence"/>
</dbReference>
<dbReference type="EMBL" id="BMDT01000001">
    <property type="protein sequence ID" value="GGI64510.1"/>
    <property type="molecule type" value="Genomic_DNA"/>
</dbReference>
<gene>
    <name evidence="2" type="ORF">GCM10011482_01640</name>
</gene>
<evidence type="ECO:0000256" key="1">
    <source>
        <dbReference type="SAM" id="Phobius"/>
    </source>
</evidence>
<dbReference type="Pfam" id="PF06691">
    <property type="entry name" value="DUF1189"/>
    <property type="match status" value="1"/>
</dbReference>
<keyword evidence="1" id="KW-1133">Transmembrane helix</keyword>
<protein>
    <recommendedName>
        <fullName evidence="4">DUF1189 domain-containing protein</fullName>
    </recommendedName>
</protein>
<keyword evidence="3" id="KW-1185">Reference proteome</keyword>
<feature type="transmembrane region" description="Helical" evidence="1">
    <location>
        <begin position="216"/>
        <end position="235"/>
    </location>
</feature>
<keyword evidence="1" id="KW-0812">Transmembrane</keyword>
<accession>A0A917JC52</accession>
<evidence type="ECO:0000313" key="3">
    <source>
        <dbReference type="Proteomes" id="UP000622610"/>
    </source>
</evidence>